<evidence type="ECO:0000259" key="1">
    <source>
        <dbReference type="SMART" id="SM00382"/>
    </source>
</evidence>
<proteinExistence type="predicted"/>
<organism evidence="2 3">
    <name type="scientific">Christensenella hongkongensis</name>
    <dbReference type="NCBI Taxonomy" id="270498"/>
    <lineage>
        <taxon>Bacteria</taxon>
        <taxon>Bacillati</taxon>
        <taxon>Bacillota</taxon>
        <taxon>Clostridia</taxon>
        <taxon>Christensenellales</taxon>
        <taxon>Christensenellaceae</taxon>
        <taxon>Christensenella</taxon>
    </lineage>
</organism>
<evidence type="ECO:0000313" key="3">
    <source>
        <dbReference type="Proteomes" id="UP000034076"/>
    </source>
</evidence>
<reference evidence="2 3" key="1">
    <citation type="submission" date="2015-04" db="EMBL/GenBank/DDBJ databases">
        <title>Draft genome sequence of bacteremic isolate Catabacter hongkongensis type strain HKU16T.</title>
        <authorList>
            <person name="Lau S.K."/>
            <person name="Teng J.L."/>
            <person name="Huang Y."/>
            <person name="Curreem S.O."/>
            <person name="Tsui S.K."/>
            <person name="Woo P.C."/>
        </authorList>
    </citation>
    <scope>NUCLEOTIDE SEQUENCE [LARGE SCALE GENOMIC DNA]</scope>
    <source>
        <strain evidence="2 3">HKU16</strain>
    </source>
</reference>
<dbReference type="InterPro" id="IPR027417">
    <property type="entry name" value="P-loop_NTPase"/>
</dbReference>
<dbReference type="SMART" id="SM00382">
    <property type="entry name" value="AAA"/>
    <property type="match status" value="1"/>
</dbReference>
<dbReference type="RefSeq" id="WP_046443405.1">
    <property type="nucleotide sequence ID" value="NZ_LAYJ01000088.1"/>
</dbReference>
<accession>A0A0M2NF58</accession>
<dbReference type="InterPro" id="IPR003593">
    <property type="entry name" value="AAA+_ATPase"/>
</dbReference>
<dbReference type="OrthoDB" id="9776217at2"/>
<dbReference type="EMBL" id="LAYJ01000088">
    <property type="protein sequence ID" value="KKI51164.1"/>
    <property type="molecule type" value="Genomic_DNA"/>
</dbReference>
<dbReference type="STRING" id="270498.CHK_1551"/>
<dbReference type="Proteomes" id="UP000034076">
    <property type="component" value="Unassembled WGS sequence"/>
</dbReference>
<dbReference type="SUPFAM" id="SSF52540">
    <property type="entry name" value="P-loop containing nucleoside triphosphate hydrolases"/>
    <property type="match status" value="1"/>
</dbReference>
<dbReference type="CDD" id="cd00009">
    <property type="entry name" value="AAA"/>
    <property type="match status" value="1"/>
</dbReference>
<sequence length="304" mass="34261">MNKTVADLLEDFGLRHARVVHENEKRLRGDGQIQKLEEQKRALLMQKLECAFLAADEGDLDAQIRTLEEQERGLAEKKGLLVPYDCQACKDTGIIGKRYCRCFLSEVYIKIYGATDIAALDMDFEHADLSVFDGEKQLPMGKTQRQIAELAYGICQKYVAGFPKTPRQNLLLRGKAGLGKTYLLNCMAVAAKRRGIDVCLIRASAMFDAFFKHRMGEEMPLHFLQEAGLLMIDDLGTEPVTQNVTVEYLFDLLNRRIEAGRHTVIATNVDDLQARYGERISSRMEGGKCCAVLLMDGDDIRMTK</sequence>
<dbReference type="GO" id="GO:0005524">
    <property type="term" value="F:ATP binding"/>
    <property type="evidence" value="ECO:0007669"/>
    <property type="project" value="InterPro"/>
</dbReference>
<keyword evidence="3" id="KW-1185">Reference proteome</keyword>
<protein>
    <submittedName>
        <fullName evidence="2">DNA replication protein DnaC</fullName>
    </submittedName>
</protein>
<dbReference type="PANTHER" id="PTHR30050">
    <property type="entry name" value="CHROMOSOMAL REPLICATION INITIATOR PROTEIN DNAA"/>
    <property type="match status" value="1"/>
</dbReference>
<name>A0A0M2NF58_9FIRM</name>
<dbReference type="GO" id="GO:0006260">
    <property type="term" value="P:DNA replication"/>
    <property type="evidence" value="ECO:0007669"/>
    <property type="project" value="TreeGrafter"/>
</dbReference>
<dbReference type="Gene3D" id="3.40.50.300">
    <property type="entry name" value="P-loop containing nucleotide triphosphate hydrolases"/>
    <property type="match status" value="1"/>
</dbReference>
<comment type="caution">
    <text evidence="2">The sequence shown here is derived from an EMBL/GenBank/DDBJ whole genome shotgun (WGS) entry which is preliminary data.</text>
</comment>
<dbReference type="Pfam" id="PF01695">
    <property type="entry name" value="IstB_IS21"/>
    <property type="match status" value="1"/>
</dbReference>
<dbReference type="AlphaFoldDB" id="A0A0M2NF58"/>
<evidence type="ECO:0000313" key="2">
    <source>
        <dbReference type="EMBL" id="KKI51164.1"/>
    </source>
</evidence>
<dbReference type="InterPro" id="IPR002611">
    <property type="entry name" value="IstB_ATP-bd"/>
</dbReference>
<dbReference type="PANTHER" id="PTHR30050:SF4">
    <property type="entry name" value="ATP-BINDING PROTEIN RV3427C IN INSERTION SEQUENCE-RELATED"/>
    <property type="match status" value="1"/>
</dbReference>
<feature type="domain" description="AAA+ ATPase" evidence="1">
    <location>
        <begin position="166"/>
        <end position="290"/>
    </location>
</feature>
<gene>
    <name evidence="2" type="ORF">CHK_1551</name>
</gene>